<name>A0A383AJS2_9ZZZZ</name>
<gene>
    <name evidence="2" type="ORF">METZ01_LOCUS460876</name>
</gene>
<dbReference type="AlphaFoldDB" id="A0A383AJS2"/>
<protein>
    <recommendedName>
        <fullName evidence="3">MORN repeat-containing protein</fullName>
    </recommendedName>
</protein>
<dbReference type="InterPro" id="IPR003409">
    <property type="entry name" value="MORN"/>
</dbReference>
<keyword evidence="1" id="KW-0677">Repeat</keyword>
<evidence type="ECO:0008006" key="3">
    <source>
        <dbReference type="Google" id="ProtNLM"/>
    </source>
</evidence>
<reference evidence="2" key="1">
    <citation type="submission" date="2018-05" db="EMBL/GenBank/DDBJ databases">
        <authorList>
            <person name="Lanie J.A."/>
            <person name="Ng W.-L."/>
            <person name="Kazmierczak K.M."/>
            <person name="Andrzejewski T.M."/>
            <person name="Davidsen T.M."/>
            <person name="Wayne K.J."/>
            <person name="Tettelin H."/>
            <person name="Glass J.I."/>
            <person name="Rusch D."/>
            <person name="Podicherti R."/>
            <person name="Tsui H.-C.T."/>
            <person name="Winkler M.E."/>
        </authorList>
    </citation>
    <scope>NUCLEOTIDE SEQUENCE</scope>
</reference>
<proteinExistence type="predicted"/>
<dbReference type="SMART" id="SM00698">
    <property type="entry name" value="MORN"/>
    <property type="match status" value="3"/>
</dbReference>
<dbReference type="SUPFAM" id="SSF82185">
    <property type="entry name" value="Histone H3 K4-specific methyltransferase SET7/9 N-terminal domain"/>
    <property type="match status" value="1"/>
</dbReference>
<dbReference type="EMBL" id="UINC01192733">
    <property type="protein sequence ID" value="SVE08022.1"/>
    <property type="molecule type" value="Genomic_DNA"/>
</dbReference>
<accession>A0A383AJS2</accession>
<dbReference type="PANTHER" id="PTHR43215:SF14">
    <property type="entry name" value="RADIAL SPOKE HEAD 1 HOMOLOG"/>
    <property type="match status" value="1"/>
</dbReference>
<dbReference type="GO" id="GO:0005829">
    <property type="term" value="C:cytosol"/>
    <property type="evidence" value="ECO:0007669"/>
    <property type="project" value="TreeGrafter"/>
</dbReference>
<evidence type="ECO:0000313" key="2">
    <source>
        <dbReference type="EMBL" id="SVE08022.1"/>
    </source>
</evidence>
<dbReference type="Gene3D" id="2.20.110.10">
    <property type="entry name" value="Histone H3 K4-specific methyltransferase SET7/9 N-terminal domain"/>
    <property type="match status" value="2"/>
</dbReference>
<dbReference type="Pfam" id="PF02493">
    <property type="entry name" value="MORN"/>
    <property type="match status" value="3"/>
</dbReference>
<organism evidence="2">
    <name type="scientific">marine metagenome</name>
    <dbReference type="NCBI Taxonomy" id="408172"/>
    <lineage>
        <taxon>unclassified sequences</taxon>
        <taxon>metagenomes</taxon>
        <taxon>ecological metagenomes</taxon>
    </lineage>
</organism>
<sequence length="117" mass="13739">MGIYEIIRIDDNFLYCGETKDGKPNGKGILKYYSNGKCDSKYIGEFKDGKREGEGIWNMFDGSCYVGEWKLDKFHGRGKLIHQDNVQEGYWFMGRFECHYGDEIEHDTFVKTKRENI</sequence>
<evidence type="ECO:0000256" key="1">
    <source>
        <dbReference type="ARBA" id="ARBA00022737"/>
    </source>
</evidence>
<dbReference type="PANTHER" id="PTHR43215">
    <property type="entry name" value="RADIAL SPOKE HEAD 1 HOMOLOG"/>
    <property type="match status" value="1"/>
</dbReference>